<proteinExistence type="predicted"/>
<protein>
    <submittedName>
        <fullName evidence="2">Uncharacterized protein</fullName>
    </submittedName>
</protein>
<accession>A0A9P6AUR5</accession>
<dbReference type="Proteomes" id="UP000886523">
    <property type="component" value="Unassembled WGS sequence"/>
</dbReference>
<name>A0A9P6AUR5_9AGAM</name>
<evidence type="ECO:0000256" key="1">
    <source>
        <dbReference type="SAM" id="MobiDB-lite"/>
    </source>
</evidence>
<keyword evidence="3" id="KW-1185">Reference proteome</keyword>
<reference evidence="2" key="1">
    <citation type="journal article" date="2020" name="Nat. Commun.">
        <title>Large-scale genome sequencing of mycorrhizal fungi provides insights into the early evolution of symbiotic traits.</title>
        <authorList>
            <person name="Miyauchi S."/>
            <person name="Kiss E."/>
            <person name="Kuo A."/>
            <person name="Drula E."/>
            <person name="Kohler A."/>
            <person name="Sanchez-Garcia M."/>
            <person name="Morin E."/>
            <person name="Andreopoulos B."/>
            <person name="Barry K.W."/>
            <person name="Bonito G."/>
            <person name="Buee M."/>
            <person name="Carver A."/>
            <person name="Chen C."/>
            <person name="Cichocki N."/>
            <person name="Clum A."/>
            <person name="Culley D."/>
            <person name="Crous P.W."/>
            <person name="Fauchery L."/>
            <person name="Girlanda M."/>
            <person name="Hayes R.D."/>
            <person name="Keri Z."/>
            <person name="LaButti K."/>
            <person name="Lipzen A."/>
            <person name="Lombard V."/>
            <person name="Magnuson J."/>
            <person name="Maillard F."/>
            <person name="Murat C."/>
            <person name="Nolan M."/>
            <person name="Ohm R.A."/>
            <person name="Pangilinan J."/>
            <person name="Pereira M.F."/>
            <person name="Perotto S."/>
            <person name="Peter M."/>
            <person name="Pfister S."/>
            <person name="Riley R."/>
            <person name="Sitrit Y."/>
            <person name="Stielow J.B."/>
            <person name="Szollosi G."/>
            <person name="Zifcakova L."/>
            <person name="Stursova M."/>
            <person name="Spatafora J.W."/>
            <person name="Tedersoo L."/>
            <person name="Vaario L.M."/>
            <person name="Yamada A."/>
            <person name="Yan M."/>
            <person name="Wang P."/>
            <person name="Xu J."/>
            <person name="Bruns T."/>
            <person name="Baldrian P."/>
            <person name="Vilgalys R."/>
            <person name="Dunand C."/>
            <person name="Henrissat B."/>
            <person name="Grigoriev I.V."/>
            <person name="Hibbett D."/>
            <person name="Nagy L.G."/>
            <person name="Martin F.M."/>
        </authorList>
    </citation>
    <scope>NUCLEOTIDE SEQUENCE</scope>
    <source>
        <strain evidence="2">UP504</strain>
    </source>
</reference>
<dbReference type="EMBL" id="MU128988">
    <property type="protein sequence ID" value="KAF9512343.1"/>
    <property type="molecule type" value="Genomic_DNA"/>
</dbReference>
<dbReference type="AlphaFoldDB" id="A0A9P6AUR5"/>
<gene>
    <name evidence="2" type="ORF">BS47DRAFT_1363246</name>
</gene>
<feature type="region of interest" description="Disordered" evidence="1">
    <location>
        <begin position="1"/>
        <end position="85"/>
    </location>
</feature>
<evidence type="ECO:0000313" key="2">
    <source>
        <dbReference type="EMBL" id="KAF9512343.1"/>
    </source>
</evidence>
<sequence length="358" mass="39609">MSPGSMSTKNPDPGGGKSRQPKTTDGVRHNPTAPTMRECPTRFQIGNSNPNAAQEDVEMRPETPAIPSQPAAAQVRQPRRRAGAISPRWRQANEMELIFEVDPSMQKMITELHSKFVGTEDQPNEELRETQPGIHAKLITTNMKLSEQLQMPHTILENATVAPSPRIDTNNTPRKGNVSKLVQSANPIPIKPAAPSHKTLVERKPTNPASRNHPSRLIIETFPLLPVRSRQMGPEVVRNANQAIREAGASENVKIMVVMYSMTGNIIAIAGPNCSGADLKGYEVEIIKAIDIDFLPDRVESHIDAQRFKIKLDKDPTHNADGHRTSPEEIKEAIGWAFNEFKTMNLAAPLHGWGRRLT</sequence>
<evidence type="ECO:0000313" key="3">
    <source>
        <dbReference type="Proteomes" id="UP000886523"/>
    </source>
</evidence>
<feature type="compositionally biased region" description="Polar residues" evidence="1">
    <location>
        <begin position="1"/>
        <end position="10"/>
    </location>
</feature>
<organism evidence="2 3">
    <name type="scientific">Hydnum rufescens UP504</name>
    <dbReference type="NCBI Taxonomy" id="1448309"/>
    <lineage>
        <taxon>Eukaryota</taxon>
        <taxon>Fungi</taxon>
        <taxon>Dikarya</taxon>
        <taxon>Basidiomycota</taxon>
        <taxon>Agaricomycotina</taxon>
        <taxon>Agaricomycetes</taxon>
        <taxon>Cantharellales</taxon>
        <taxon>Hydnaceae</taxon>
        <taxon>Hydnum</taxon>
    </lineage>
</organism>
<comment type="caution">
    <text evidence="2">The sequence shown here is derived from an EMBL/GenBank/DDBJ whole genome shotgun (WGS) entry which is preliminary data.</text>
</comment>